<dbReference type="PANTHER" id="PTHR10434:SF64">
    <property type="entry name" value="1-ACYL-SN-GLYCEROL-3-PHOSPHATE ACYLTRANSFERASE-RELATED"/>
    <property type="match status" value="1"/>
</dbReference>
<dbReference type="RefSeq" id="WP_354659157.1">
    <property type="nucleotide sequence ID" value="NZ_JBEXAC010000001.1"/>
</dbReference>
<keyword evidence="3" id="KW-0808">Transferase</keyword>
<dbReference type="SUPFAM" id="SSF69593">
    <property type="entry name" value="Glycerol-3-phosphate (1)-acyltransferase"/>
    <property type="match status" value="1"/>
</dbReference>
<proteinExistence type="predicted"/>
<dbReference type="Pfam" id="PF01553">
    <property type="entry name" value="Acyltransferase"/>
    <property type="match status" value="1"/>
</dbReference>
<dbReference type="InterPro" id="IPR002123">
    <property type="entry name" value="Plipid/glycerol_acylTrfase"/>
</dbReference>
<keyword evidence="6" id="KW-0472">Membrane</keyword>
<keyword evidence="6" id="KW-0812">Transmembrane</keyword>
<evidence type="ECO:0000256" key="6">
    <source>
        <dbReference type="SAM" id="Phobius"/>
    </source>
</evidence>
<comment type="caution">
    <text evidence="8">The sequence shown here is derived from an EMBL/GenBank/DDBJ whole genome shotgun (WGS) entry which is preliminary data.</text>
</comment>
<evidence type="ECO:0000256" key="3">
    <source>
        <dbReference type="ARBA" id="ARBA00022679"/>
    </source>
</evidence>
<dbReference type="SMART" id="SM00563">
    <property type="entry name" value="PlsC"/>
    <property type="match status" value="1"/>
</dbReference>
<dbReference type="CDD" id="cd07989">
    <property type="entry name" value="LPLAT_AGPAT-like"/>
    <property type="match status" value="1"/>
</dbReference>
<evidence type="ECO:0000256" key="4">
    <source>
        <dbReference type="ARBA" id="ARBA00023098"/>
    </source>
</evidence>
<keyword evidence="9" id="KW-1185">Reference proteome</keyword>
<keyword evidence="6" id="KW-1133">Transmembrane helix</keyword>
<organism evidence="8 9">
    <name type="scientific">Chitinophaga defluvii</name>
    <dbReference type="NCBI Taxonomy" id="3163343"/>
    <lineage>
        <taxon>Bacteria</taxon>
        <taxon>Pseudomonadati</taxon>
        <taxon>Bacteroidota</taxon>
        <taxon>Chitinophagia</taxon>
        <taxon>Chitinophagales</taxon>
        <taxon>Chitinophagaceae</taxon>
        <taxon>Chitinophaga</taxon>
    </lineage>
</organism>
<sequence>MNKFLGYIFTPIHYIVFGLLLLIFHPIQWLGLKLGGYKGHKKCVDLLNGFLVSTYYLMGSRVTFTNKQNLPLNRSIMFVANHQSMYDIPPLIWFLRKYHAKFISKIELAKGIPSISFNLKYGGGANIDRKDTKQAVSEIIKLGKRMKDNNWSVVIFPEGTRSRDGRLKPFAVGGIATIIKKVPEVLIVPVAINNSWKFVRFGKFPLSFGEHMTWEVLSPIEIAGRPVEEVLEEAHNAIQAVLHQ</sequence>
<evidence type="ECO:0000256" key="5">
    <source>
        <dbReference type="ARBA" id="ARBA00023315"/>
    </source>
</evidence>
<evidence type="ECO:0000259" key="7">
    <source>
        <dbReference type="SMART" id="SM00563"/>
    </source>
</evidence>
<keyword evidence="5 8" id="KW-0012">Acyltransferase</keyword>
<dbReference type="GO" id="GO:0016746">
    <property type="term" value="F:acyltransferase activity"/>
    <property type="evidence" value="ECO:0007669"/>
    <property type="project" value="UniProtKB-KW"/>
</dbReference>
<keyword evidence="2" id="KW-0444">Lipid biosynthesis</keyword>
<evidence type="ECO:0000313" key="9">
    <source>
        <dbReference type="Proteomes" id="UP001549749"/>
    </source>
</evidence>
<evidence type="ECO:0000256" key="2">
    <source>
        <dbReference type="ARBA" id="ARBA00022516"/>
    </source>
</evidence>
<gene>
    <name evidence="8" type="ORF">ABR189_04020</name>
</gene>
<comment type="pathway">
    <text evidence="1">Lipid metabolism.</text>
</comment>
<dbReference type="EMBL" id="JBEXAC010000001">
    <property type="protein sequence ID" value="MET6996515.1"/>
    <property type="molecule type" value="Genomic_DNA"/>
</dbReference>
<name>A0ABV2T2C7_9BACT</name>
<feature type="transmembrane region" description="Helical" evidence="6">
    <location>
        <begin position="12"/>
        <end position="32"/>
    </location>
</feature>
<evidence type="ECO:0000313" key="8">
    <source>
        <dbReference type="EMBL" id="MET6996515.1"/>
    </source>
</evidence>
<dbReference type="PANTHER" id="PTHR10434">
    <property type="entry name" value="1-ACYL-SN-GLYCEROL-3-PHOSPHATE ACYLTRANSFERASE"/>
    <property type="match status" value="1"/>
</dbReference>
<keyword evidence="4" id="KW-0443">Lipid metabolism</keyword>
<protein>
    <submittedName>
        <fullName evidence="8">Lysophospholipid acyltransferase family protein</fullName>
    </submittedName>
</protein>
<evidence type="ECO:0000256" key="1">
    <source>
        <dbReference type="ARBA" id="ARBA00005189"/>
    </source>
</evidence>
<accession>A0ABV2T2C7</accession>
<reference evidence="8 9" key="1">
    <citation type="submission" date="2024-06" db="EMBL/GenBank/DDBJ databases">
        <title>Chitinophaga defluvii sp. nov., isolated from municipal sewage.</title>
        <authorList>
            <person name="Zhang L."/>
        </authorList>
    </citation>
    <scope>NUCLEOTIDE SEQUENCE [LARGE SCALE GENOMIC DNA]</scope>
    <source>
        <strain evidence="8 9">H8</strain>
    </source>
</reference>
<feature type="domain" description="Phospholipid/glycerol acyltransferase" evidence="7">
    <location>
        <begin position="76"/>
        <end position="195"/>
    </location>
</feature>
<dbReference type="Proteomes" id="UP001549749">
    <property type="component" value="Unassembled WGS sequence"/>
</dbReference>